<feature type="transmembrane region" description="Helical" evidence="8">
    <location>
        <begin position="56"/>
        <end position="77"/>
    </location>
</feature>
<evidence type="ECO:0000313" key="10">
    <source>
        <dbReference type="Proteomes" id="UP000037822"/>
    </source>
</evidence>
<organism evidence="9 10">
    <name type="scientific">Bosea vaviloviae</name>
    <dbReference type="NCBI Taxonomy" id="1526658"/>
    <lineage>
        <taxon>Bacteria</taxon>
        <taxon>Pseudomonadati</taxon>
        <taxon>Pseudomonadota</taxon>
        <taxon>Alphaproteobacteria</taxon>
        <taxon>Hyphomicrobiales</taxon>
        <taxon>Boseaceae</taxon>
        <taxon>Bosea</taxon>
    </lineage>
</organism>
<dbReference type="GO" id="GO:0005886">
    <property type="term" value="C:plasma membrane"/>
    <property type="evidence" value="ECO:0007669"/>
    <property type="project" value="UniProtKB-SubCell"/>
</dbReference>
<dbReference type="Pfam" id="PF04632">
    <property type="entry name" value="FUSC"/>
    <property type="match status" value="1"/>
</dbReference>
<keyword evidence="4 8" id="KW-0812">Transmembrane</keyword>
<name>A0A0N1N2S4_9HYPH</name>
<feature type="transmembrane region" description="Helical" evidence="8">
    <location>
        <begin position="416"/>
        <end position="434"/>
    </location>
</feature>
<keyword evidence="2" id="KW-0813">Transport</keyword>
<dbReference type="PANTHER" id="PTHR30509">
    <property type="entry name" value="P-HYDROXYBENZOIC ACID EFFLUX PUMP SUBUNIT-RELATED"/>
    <property type="match status" value="1"/>
</dbReference>
<comment type="caution">
    <text evidence="9">The sequence shown here is derived from an EMBL/GenBank/DDBJ whole genome shotgun (WGS) entry which is preliminary data.</text>
</comment>
<keyword evidence="5 8" id="KW-1133">Transmembrane helix</keyword>
<accession>A0A0N1N2S4</accession>
<comment type="subcellular location">
    <subcellularLocation>
        <location evidence="1">Cell membrane</location>
        <topology evidence="1">Multi-pass membrane protein</topology>
    </subcellularLocation>
</comment>
<dbReference type="PANTHER" id="PTHR30509:SF9">
    <property type="entry name" value="MULTIDRUG RESISTANCE PROTEIN MDTO"/>
    <property type="match status" value="1"/>
</dbReference>
<dbReference type="Proteomes" id="UP000037822">
    <property type="component" value="Unassembled WGS sequence"/>
</dbReference>
<evidence type="ECO:0000256" key="6">
    <source>
        <dbReference type="ARBA" id="ARBA00023136"/>
    </source>
</evidence>
<dbReference type="PATRIC" id="fig|1526658.3.peg.2770"/>
<feature type="transmembrane region" description="Helical" evidence="8">
    <location>
        <begin position="496"/>
        <end position="516"/>
    </location>
</feature>
<evidence type="ECO:0000256" key="1">
    <source>
        <dbReference type="ARBA" id="ARBA00004651"/>
    </source>
</evidence>
<keyword evidence="3" id="KW-1003">Cell membrane</keyword>
<evidence type="ECO:0000256" key="5">
    <source>
        <dbReference type="ARBA" id="ARBA00022989"/>
    </source>
</evidence>
<dbReference type="PROSITE" id="PS51257">
    <property type="entry name" value="PROKAR_LIPOPROTEIN"/>
    <property type="match status" value="1"/>
</dbReference>
<dbReference type="AlphaFoldDB" id="A0A0N1N2S4"/>
<feature type="transmembrane region" description="Helical" evidence="8">
    <location>
        <begin position="142"/>
        <end position="165"/>
    </location>
</feature>
<dbReference type="GO" id="GO:0022857">
    <property type="term" value="F:transmembrane transporter activity"/>
    <property type="evidence" value="ECO:0007669"/>
    <property type="project" value="InterPro"/>
</dbReference>
<evidence type="ECO:0000256" key="2">
    <source>
        <dbReference type="ARBA" id="ARBA00022448"/>
    </source>
</evidence>
<keyword evidence="10" id="KW-1185">Reference proteome</keyword>
<sequence length="692" mass="75043">MTFPTWRDWLFSAKAFAAAMLALYIALACDLPRPYWAMTTVYVVANPLSGTTNSKALYRTLGTLLGASAAVVLVPLFVNAPELLTLAVALWAGCLCYLAALDRTPRGYVFMLSAYTLPLVALPSLATPENIFDLAVARSEEIILGIVCASVVGAIVFPVGIGPIFDARIAKWLRDAATWADDILHDRAGPATPVARQRLAADVTALDMFIGQISHSADTRGRLRWARELRGRLLLLLPMLSSLADRLHALKLEAKELPPGLTSALDEIADWIAGRTVAGSTTPDLLRSSLTALQPSREELGRWEGLLTTSLLSRLNDVIDLWQDCLVLQKLIASGQTGEAWRPAFSRNQLVPGTRYYDHGLILFSCGSAVLATLAAGLIWIQSGWPGGAFFVAMTTVACCFFGLLDRPAAAMRTMVVWLAVSTTGAALYLFAVLPRIHDFEMVVLTLAVPFLLIGAFIPRPQLMLITLVLATNSTGSLAFQSRYSMDFAAYANEGLAALGGVLFALTWTLVTKPFGAEIAARRLLRAGWSDLATLAEGKRKHDLSALAGRNLDRLSQLVPRWSVASPDQETSVDILREIRIGYNIVALQRDRRLVAGRARDSIDTVLSGVATFARQSLSAGNFAADGPRDLRDSIDTTFRTVREHGEGSAELDTLQSLVGLRRALFPHEAGPPPEPRPLDRQQAPFTLMAAE</sequence>
<evidence type="ECO:0000256" key="7">
    <source>
        <dbReference type="SAM" id="MobiDB-lite"/>
    </source>
</evidence>
<keyword evidence="6 8" id="KW-0472">Membrane</keyword>
<protein>
    <submittedName>
        <fullName evidence="9">Membrane protein</fullName>
    </submittedName>
</protein>
<feature type="region of interest" description="Disordered" evidence="7">
    <location>
        <begin position="666"/>
        <end position="692"/>
    </location>
</feature>
<feature type="transmembrane region" description="Helical" evidence="8">
    <location>
        <begin position="83"/>
        <end position="101"/>
    </location>
</feature>
<dbReference type="InterPro" id="IPR006726">
    <property type="entry name" value="PHBA_efflux_AaeB/fusaric-R"/>
</dbReference>
<feature type="transmembrane region" description="Helical" evidence="8">
    <location>
        <begin position="9"/>
        <end position="27"/>
    </location>
</feature>
<evidence type="ECO:0000256" key="4">
    <source>
        <dbReference type="ARBA" id="ARBA00022692"/>
    </source>
</evidence>
<reference evidence="9 10" key="1">
    <citation type="submission" date="2015-07" db="EMBL/GenBank/DDBJ databases">
        <title>Whole genome sequencing of Bosea vaviloviae isolated from cave pool.</title>
        <authorList>
            <person name="Tan N.E.H."/>
            <person name="Lee Y.P."/>
            <person name="Gan H.M."/>
            <person name="Barton H."/>
            <person name="Savka M.A."/>
        </authorList>
    </citation>
    <scope>NUCLEOTIDE SEQUENCE [LARGE SCALE GENOMIC DNA]</scope>
    <source>
        <strain evidence="9 10">SD260</strain>
    </source>
</reference>
<dbReference type="EMBL" id="LGSZ01000029">
    <property type="protein sequence ID" value="KPH81406.1"/>
    <property type="molecule type" value="Genomic_DNA"/>
</dbReference>
<proteinExistence type="predicted"/>
<gene>
    <name evidence="9" type="ORF">AE618_08730</name>
</gene>
<evidence type="ECO:0000313" key="9">
    <source>
        <dbReference type="EMBL" id="KPH81406.1"/>
    </source>
</evidence>
<feature type="transmembrane region" description="Helical" evidence="8">
    <location>
        <begin position="108"/>
        <end position="126"/>
    </location>
</feature>
<feature type="transmembrane region" description="Helical" evidence="8">
    <location>
        <begin position="361"/>
        <end position="381"/>
    </location>
</feature>
<dbReference type="RefSeq" id="WP_054208673.1">
    <property type="nucleotide sequence ID" value="NZ_LGSZ01000029.1"/>
</dbReference>
<dbReference type="OrthoDB" id="9807111at2"/>
<evidence type="ECO:0000256" key="8">
    <source>
        <dbReference type="SAM" id="Phobius"/>
    </source>
</evidence>
<feature type="transmembrane region" description="Helical" evidence="8">
    <location>
        <begin position="387"/>
        <end position="404"/>
    </location>
</feature>
<evidence type="ECO:0000256" key="3">
    <source>
        <dbReference type="ARBA" id="ARBA00022475"/>
    </source>
</evidence>